<feature type="region of interest" description="Disordered" evidence="1">
    <location>
        <begin position="80"/>
        <end position="114"/>
    </location>
</feature>
<keyword evidence="3" id="KW-1185">Reference proteome</keyword>
<organism evidence="2 3">
    <name type="scientific">Mycetomoellerius zeteki</name>
    <dbReference type="NCBI Taxonomy" id="64791"/>
    <lineage>
        <taxon>Eukaryota</taxon>
        <taxon>Metazoa</taxon>
        <taxon>Ecdysozoa</taxon>
        <taxon>Arthropoda</taxon>
        <taxon>Hexapoda</taxon>
        <taxon>Insecta</taxon>
        <taxon>Pterygota</taxon>
        <taxon>Neoptera</taxon>
        <taxon>Endopterygota</taxon>
        <taxon>Hymenoptera</taxon>
        <taxon>Apocrita</taxon>
        <taxon>Aculeata</taxon>
        <taxon>Formicoidea</taxon>
        <taxon>Formicidae</taxon>
        <taxon>Myrmicinae</taxon>
        <taxon>Mycetomoellerius</taxon>
    </lineage>
</organism>
<evidence type="ECO:0000256" key="1">
    <source>
        <dbReference type="SAM" id="MobiDB-lite"/>
    </source>
</evidence>
<evidence type="ECO:0000313" key="2">
    <source>
        <dbReference type="EMBL" id="KYQ58990.1"/>
    </source>
</evidence>
<protein>
    <submittedName>
        <fullName evidence="2">Uncharacterized protein</fullName>
    </submittedName>
</protein>
<evidence type="ECO:0000313" key="3">
    <source>
        <dbReference type="Proteomes" id="UP000075809"/>
    </source>
</evidence>
<dbReference type="Proteomes" id="UP000075809">
    <property type="component" value="Unassembled WGS sequence"/>
</dbReference>
<dbReference type="EMBL" id="KQ982205">
    <property type="protein sequence ID" value="KYQ58990.1"/>
    <property type="molecule type" value="Genomic_DNA"/>
</dbReference>
<accession>A0A151XFC6</accession>
<proteinExistence type="predicted"/>
<name>A0A151XFC6_9HYME</name>
<sequence length="277" mass="31450">SQHPITEPGIRTRCWIVVVETRRRVHVAPGVPRHRRPRRKNRPLYLRPSYIPAPCRSPARAQGSLGRSIRPCCRRACRHPQLGPPSAHPRPGPGPLARRPPGYVVTRGEPPGQEGELRAIRHSHQSYQRHQHRHCPEWEHLRRCLLVVARITFDRYRALIYRRNKTIGLTENEAEGVSKGCLAPDQTPGVDCLGGAVDVTTADPGRRHREYPDEEPDRAAGQHDLLLGVVARFLFPGRPYSHAQDQQVEENDGNYPGDVDHFRGIGVHRRELELTET</sequence>
<gene>
    <name evidence="2" type="ORF">ALC60_01997</name>
</gene>
<feature type="non-terminal residue" evidence="2">
    <location>
        <position position="1"/>
    </location>
</feature>
<dbReference type="AlphaFoldDB" id="A0A151XFC6"/>
<feature type="compositionally biased region" description="Pro residues" evidence="1">
    <location>
        <begin position="82"/>
        <end position="94"/>
    </location>
</feature>
<reference evidence="2 3" key="1">
    <citation type="submission" date="2015-09" db="EMBL/GenBank/DDBJ databases">
        <title>Trachymyrmex zeteki WGS genome.</title>
        <authorList>
            <person name="Nygaard S."/>
            <person name="Hu H."/>
            <person name="Boomsma J."/>
            <person name="Zhang G."/>
        </authorList>
    </citation>
    <scope>NUCLEOTIDE SEQUENCE [LARGE SCALE GENOMIC DNA]</scope>
    <source>
        <strain evidence="2">Tzet28-1</strain>
        <tissue evidence="2">Whole body</tissue>
    </source>
</reference>